<name>A0A6A6AH91_9PLEO</name>
<reference evidence="2" key="1">
    <citation type="journal article" date="2020" name="Stud. Mycol.">
        <title>101 Dothideomycetes genomes: a test case for predicting lifestyles and emergence of pathogens.</title>
        <authorList>
            <person name="Haridas S."/>
            <person name="Albert R."/>
            <person name="Binder M."/>
            <person name="Bloem J."/>
            <person name="Labutti K."/>
            <person name="Salamov A."/>
            <person name="Andreopoulos B."/>
            <person name="Baker S."/>
            <person name="Barry K."/>
            <person name="Bills G."/>
            <person name="Bluhm B."/>
            <person name="Cannon C."/>
            <person name="Castanera R."/>
            <person name="Culley D."/>
            <person name="Daum C."/>
            <person name="Ezra D."/>
            <person name="Gonzalez J."/>
            <person name="Henrissat B."/>
            <person name="Kuo A."/>
            <person name="Liang C."/>
            <person name="Lipzen A."/>
            <person name="Lutzoni F."/>
            <person name="Magnuson J."/>
            <person name="Mondo S."/>
            <person name="Nolan M."/>
            <person name="Ohm R."/>
            <person name="Pangilinan J."/>
            <person name="Park H.-J."/>
            <person name="Ramirez L."/>
            <person name="Alfaro M."/>
            <person name="Sun H."/>
            <person name="Tritt A."/>
            <person name="Yoshinaga Y."/>
            <person name="Zwiers L.-H."/>
            <person name="Turgeon B."/>
            <person name="Goodwin S."/>
            <person name="Spatafora J."/>
            <person name="Crous P."/>
            <person name="Grigoriev I."/>
        </authorList>
    </citation>
    <scope>NUCLEOTIDE SEQUENCE</scope>
    <source>
        <strain evidence="2">CBS 119687</strain>
    </source>
</reference>
<evidence type="ECO:0000256" key="1">
    <source>
        <dbReference type="SAM" id="MobiDB-lite"/>
    </source>
</evidence>
<proteinExistence type="predicted"/>
<dbReference type="OrthoDB" id="4161595at2759"/>
<gene>
    <name evidence="2" type="ORF">P153DRAFT_395706</name>
</gene>
<organism evidence="2 3">
    <name type="scientific">Dothidotthia symphoricarpi CBS 119687</name>
    <dbReference type="NCBI Taxonomy" id="1392245"/>
    <lineage>
        <taxon>Eukaryota</taxon>
        <taxon>Fungi</taxon>
        <taxon>Dikarya</taxon>
        <taxon>Ascomycota</taxon>
        <taxon>Pezizomycotina</taxon>
        <taxon>Dothideomycetes</taxon>
        <taxon>Pleosporomycetidae</taxon>
        <taxon>Pleosporales</taxon>
        <taxon>Dothidotthiaceae</taxon>
        <taxon>Dothidotthia</taxon>
    </lineage>
</organism>
<feature type="compositionally biased region" description="Low complexity" evidence="1">
    <location>
        <begin position="34"/>
        <end position="46"/>
    </location>
</feature>
<feature type="compositionally biased region" description="Acidic residues" evidence="1">
    <location>
        <begin position="78"/>
        <end position="98"/>
    </location>
</feature>
<dbReference type="EMBL" id="ML977504">
    <property type="protein sequence ID" value="KAF2130274.1"/>
    <property type="molecule type" value="Genomic_DNA"/>
</dbReference>
<sequence length="326" mass="35840">MTTTPIHSPGTPQPGQTEAIRDAMSFSNLLTPHAAAASDAVAEAPVLAPPSTPKHDASSAKEEEVSSPESVLSSIADVEAEAEAESNEETAEGMDIDEDDQIEREFICKADEFTTCKTGQYTSDLARKVISDYFGRNKACTRFLGEWPLFCRKHYQRATYNKALWQIRKINLILRQFDIIEKDFPGTTYDIGLKKAEEARLNDYSRKVSSGVTEQDAMAAVAPTSGKNFEAPIMVLRELDQYLGKNKNIDEVKEVVNVILQMLQEKDTEQVPSIEFLPVLPGKTSSPKKSTAKSRSAKSSPVKSPFKSTPSRTSSKGAVKKTTQQA</sequence>
<dbReference type="Proteomes" id="UP000799771">
    <property type="component" value="Unassembled WGS sequence"/>
</dbReference>
<evidence type="ECO:0000313" key="2">
    <source>
        <dbReference type="EMBL" id="KAF2130274.1"/>
    </source>
</evidence>
<feature type="compositionally biased region" description="Polar residues" evidence="1">
    <location>
        <begin position="306"/>
        <end position="326"/>
    </location>
</feature>
<feature type="compositionally biased region" description="Basic and acidic residues" evidence="1">
    <location>
        <begin position="53"/>
        <end position="64"/>
    </location>
</feature>
<protein>
    <submittedName>
        <fullName evidence="2">Uncharacterized protein</fullName>
    </submittedName>
</protein>
<evidence type="ECO:0000313" key="3">
    <source>
        <dbReference type="Proteomes" id="UP000799771"/>
    </source>
</evidence>
<dbReference type="RefSeq" id="XP_033524661.1">
    <property type="nucleotide sequence ID" value="XM_033671421.1"/>
</dbReference>
<feature type="region of interest" description="Disordered" evidence="1">
    <location>
        <begin position="278"/>
        <end position="326"/>
    </location>
</feature>
<accession>A0A6A6AH91</accession>
<keyword evidence="3" id="KW-1185">Reference proteome</keyword>
<dbReference type="AlphaFoldDB" id="A0A6A6AH91"/>
<dbReference type="GeneID" id="54411853"/>
<feature type="region of interest" description="Disordered" evidence="1">
    <location>
        <begin position="1"/>
        <end position="98"/>
    </location>
</feature>